<feature type="transmembrane region" description="Helical" evidence="6">
    <location>
        <begin position="365"/>
        <end position="384"/>
    </location>
</feature>
<keyword evidence="4 6" id="KW-1133">Transmembrane helix</keyword>
<evidence type="ECO:0000256" key="2">
    <source>
        <dbReference type="ARBA" id="ARBA00022475"/>
    </source>
</evidence>
<keyword evidence="6" id="KW-0675">Receptor</keyword>
<reference evidence="7 8" key="1">
    <citation type="journal article" date="2007" name="Nature">
        <title>Evolution of genes and genomes on the Drosophila phylogeny.</title>
        <authorList>
            <consortium name="Drosophila 12 Genomes Consortium"/>
            <person name="Clark A.G."/>
            <person name="Eisen M.B."/>
            <person name="Smith D.R."/>
            <person name="Bergman C.M."/>
            <person name="Oliver B."/>
            <person name="Markow T.A."/>
            <person name="Kaufman T.C."/>
            <person name="Kellis M."/>
            <person name="Gelbart W."/>
            <person name="Iyer V.N."/>
            <person name="Pollard D.A."/>
            <person name="Sackton T.B."/>
            <person name="Larracuente A.M."/>
            <person name="Singh N.D."/>
            <person name="Abad J.P."/>
            <person name="Abt D.N."/>
            <person name="Adryan B."/>
            <person name="Aguade M."/>
            <person name="Akashi H."/>
            <person name="Anderson W.W."/>
            <person name="Aquadro C.F."/>
            <person name="Ardell D.H."/>
            <person name="Arguello R."/>
            <person name="Artieri C.G."/>
            <person name="Barbash D.A."/>
            <person name="Barker D."/>
            <person name="Barsanti P."/>
            <person name="Batterham P."/>
            <person name="Batzoglou S."/>
            <person name="Begun D."/>
            <person name="Bhutkar A."/>
            <person name="Blanco E."/>
            <person name="Bosak S.A."/>
            <person name="Bradley R.K."/>
            <person name="Brand A.D."/>
            <person name="Brent M.R."/>
            <person name="Brooks A.N."/>
            <person name="Brown R.H."/>
            <person name="Butlin R.K."/>
            <person name="Caggese C."/>
            <person name="Calvi B.R."/>
            <person name="Bernardo de Carvalho A."/>
            <person name="Caspi A."/>
            <person name="Castrezana S."/>
            <person name="Celniker S.E."/>
            <person name="Chang J.L."/>
            <person name="Chapple C."/>
            <person name="Chatterji S."/>
            <person name="Chinwalla A."/>
            <person name="Civetta A."/>
            <person name="Clifton S.W."/>
            <person name="Comeron J.M."/>
            <person name="Costello J.C."/>
            <person name="Coyne J.A."/>
            <person name="Daub J."/>
            <person name="David R.G."/>
            <person name="Delcher A.L."/>
            <person name="Delehaunty K."/>
            <person name="Do C.B."/>
            <person name="Ebling H."/>
            <person name="Edwards K."/>
            <person name="Eickbush T."/>
            <person name="Evans J.D."/>
            <person name="Filipski A."/>
            <person name="Findeiss S."/>
            <person name="Freyhult E."/>
            <person name="Fulton L."/>
            <person name="Fulton R."/>
            <person name="Garcia A.C."/>
            <person name="Gardiner A."/>
            <person name="Garfield D.A."/>
            <person name="Garvin B.E."/>
            <person name="Gibson G."/>
            <person name="Gilbert D."/>
            <person name="Gnerre S."/>
            <person name="Godfrey J."/>
            <person name="Good R."/>
            <person name="Gotea V."/>
            <person name="Gravely B."/>
            <person name="Greenberg A.J."/>
            <person name="Griffiths-Jones S."/>
            <person name="Gross S."/>
            <person name="Guigo R."/>
            <person name="Gustafson E.A."/>
            <person name="Haerty W."/>
            <person name="Hahn M.W."/>
            <person name="Halligan D.L."/>
            <person name="Halpern A.L."/>
            <person name="Halter G.M."/>
            <person name="Han M.V."/>
            <person name="Heger A."/>
            <person name="Hillier L."/>
            <person name="Hinrichs A.S."/>
            <person name="Holmes I."/>
            <person name="Hoskins R.A."/>
            <person name="Hubisz M.J."/>
            <person name="Hultmark D."/>
            <person name="Huntley M.A."/>
            <person name="Jaffe D.B."/>
            <person name="Jagadeeshan S."/>
            <person name="Jeck W.R."/>
            <person name="Johnson J."/>
            <person name="Jones C.D."/>
            <person name="Jordan W.C."/>
            <person name="Karpen G.H."/>
            <person name="Kataoka E."/>
            <person name="Keightley P.D."/>
            <person name="Kheradpour P."/>
            <person name="Kirkness E.F."/>
            <person name="Koerich L.B."/>
            <person name="Kristiansen K."/>
            <person name="Kudrna D."/>
            <person name="Kulathinal R.J."/>
            <person name="Kumar S."/>
            <person name="Kwok R."/>
            <person name="Lander E."/>
            <person name="Langley C.H."/>
            <person name="Lapoint R."/>
            <person name="Lazzaro B.P."/>
            <person name="Lee S.J."/>
            <person name="Levesque L."/>
            <person name="Li R."/>
            <person name="Lin C.F."/>
            <person name="Lin M.F."/>
            <person name="Lindblad-Toh K."/>
            <person name="Llopart A."/>
            <person name="Long M."/>
            <person name="Low L."/>
            <person name="Lozovsky E."/>
            <person name="Lu J."/>
            <person name="Luo M."/>
            <person name="Machado C.A."/>
            <person name="Makalowski W."/>
            <person name="Marzo M."/>
            <person name="Matsuda M."/>
            <person name="Matzkin L."/>
            <person name="McAllister B."/>
            <person name="McBride C.S."/>
            <person name="McKernan B."/>
            <person name="McKernan K."/>
            <person name="Mendez-Lago M."/>
            <person name="Minx P."/>
            <person name="Mollenhauer M.U."/>
            <person name="Montooth K."/>
            <person name="Mount S.M."/>
            <person name="Mu X."/>
            <person name="Myers E."/>
            <person name="Negre B."/>
            <person name="Newfeld S."/>
            <person name="Nielsen R."/>
            <person name="Noor M.A."/>
            <person name="O'Grady P."/>
            <person name="Pachter L."/>
            <person name="Papaceit M."/>
            <person name="Parisi M.J."/>
            <person name="Parisi M."/>
            <person name="Parts L."/>
            <person name="Pedersen J.S."/>
            <person name="Pesole G."/>
            <person name="Phillippy A.M."/>
            <person name="Ponting C.P."/>
            <person name="Pop M."/>
            <person name="Porcelli D."/>
            <person name="Powell J.R."/>
            <person name="Prohaska S."/>
            <person name="Pruitt K."/>
            <person name="Puig M."/>
            <person name="Quesneville H."/>
            <person name="Ram K.R."/>
            <person name="Rand D."/>
            <person name="Rasmussen M.D."/>
            <person name="Reed L.K."/>
            <person name="Reenan R."/>
            <person name="Reily A."/>
            <person name="Remington K.A."/>
            <person name="Rieger T.T."/>
            <person name="Ritchie M.G."/>
            <person name="Robin C."/>
            <person name="Rogers Y.H."/>
            <person name="Rohde C."/>
            <person name="Rozas J."/>
            <person name="Rubenfield M.J."/>
            <person name="Ruiz A."/>
            <person name="Russo S."/>
            <person name="Salzberg S.L."/>
            <person name="Sanchez-Gracia A."/>
            <person name="Saranga D.J."/>
            <person name="Sato H."/>
            <person name="Schaeffer S.W."/>
            <person name="Schatz M.C."/>
            <person name="Schlenke T."/>
            <person name="Schwartz R."/>
            <person name="Segarra C."/>
            <person name="Singh R.S."/>
            <person name="Sirot L."/>
            <person name="Sirota M."/>
            <person name="Sisneros N.B."/>
            <person name="Smith C.D."/>
            <person name="Smith T.F."/>
            <person name="Spieth J."/>
            <person name="Stage D.E."/>
            <person name="Stark A."/>
            <person name="Stephan W."/>
            <person name="Strausberg R.L."/>
            <person name="Strempel S."/>
            <person name="Sturgill D."/>
            <person name="Sutton G."/>
            <person name="Sutton G.G."/>
            <person name="Tao W."/>
            <person name="Teichmann S."/>
            <person name="Tobari Y.N."/>
            <person name="Tomimura Y."/>
            <person name="Tsolas J.M."/>
            <person name="Valente V.L."/>
            <person name="Venter E."/>
            <person name="Venter J.C."/>
            <person name="Vicario S."/>
            <person name="Vieira F.G."/>
            <person name="Vilella A.J."/>
            <person name="Villasante A."/>
            <person name="Walenz B."/>
            <person name="Wang J."/>
            <person name="Wasserman M."/>
            <person name="Watts T."/>
            <person name="Wilson D."/>
            <person name="Wilson R.K."/>
            <person name="Wing R.A."/>
            <person name="Wolfner M.F."/>
            <person name="Wong A."/>
            <person name="Wong G.K."/>
            <person name="Wu C.I."/>
            <person name="Wu G."/>
            <person name="Yamamoto D."/>
            <person name="Yang H.P."/>
            <person name="Yang S.P."/>
            <person name="Yorke J.A."/>
            <person name="Yoshida K."/>
            <person name="Zdobnov E."/>
            <person name="Zhang P."/>
            <person name="Zhang Y."/>
            <person name="Zimin A.V."/>
            <person name="Baldwin J."/>
            <person name="Abdouelleil A."/>
            <person name="Abdulkadir J."/>
            <person name="Abebe A."/>
            <person name="Abera B."/>
            <person name="Abreu J."/>
            <person name="Acer S.C."/>
            <person name="Aftuck L."/>
            <person name="Alexander A."/>
            <person name="An P."/>
            <person name="Anderson E."/>
            <person name="Anderson S."/>
            <person name="Arachi H."/>
            <person name="Azer M."/>
            <person name="Bachantsang P."/>
            <person name="Barry A."/>
            <person name="Bayul T."/>
            <person name="Berlin A."/>
            <person name="Bessette D."/>
            <person name="Bloom T."/>
            <person name="Blye J."/>
            <person name="Boguslavskiy L."/>
            <person name="Bonnet C."/>
            <person name="Boukhgalter B."/>
            <person name="Bourzgui I."/>
            <person name="Brown A."/>
            <person name="Cahill P."/>
            <person name="Channer S."/>
            <person name="Cheshatsang Y."/>
            <person name="Chuda L."/>
            <person name="Citroen M."/>
            <person name="Collymore A."/>
            <person name="Cooke P."/>
            <person name="Costello M."/>
            <person name="D'Aco K."/>
            <person name="Daza R."/>
            <person name="De Haan G."/>
            <person name="DeGray S."/>
            <person name="DeMaso C."/>
            <person name="Dhargay N."/>
            <person name="Dooley K."/>
            <person name="Dooley E."/>
            <person name="Doricent M."/>
            <person name="Dorje P."/>
            <person name="Dorjee K."/>
            <person name="Dupes A."/>
            <person name="Elong R."/>
            <person name="Falk J."/>
            <person name="Farina A."/>
            <person name="Faro S."/>
            <person name="Ferguson D."/>
            <person name="Fisher S."/>
            <person name="Foley C.D."/>
            <person name="Franke A."/>
            <person name="Friedrich D."/>
            <person name="Gadbois L."/>
            <person name="Gearin G."/>
            <person name="Gearin C.R."/>
            <person name="Giannoukos G."/>
            <person name="Goode T."/>
            <person name="Graham J."/>
            <person name="Grandbois E."/>
            <person name="Grewal S."/>
            <person name="Gyaltsen K."/>
            <person name="Hafez N."/>
            <person name="Hagos B."/>
            <person name="Hall J."/>
            <person name="Henson C."/>
            <person name="Hollinger A."/>
            <person name="Honan T."/>
            <person name="Huard M.D."/>
            <person name="Hughes L."/>
            <person name="Hurhula B."/>
            <person name="Husby M.E."/>
            <person name="Kamat A."/>
            <person name="Kanga B."/>
            <person name="Kashin S."/>
            <person name="Khazanovich D."/>
            <person name="Kisner P."/>
            <person name="Lance K."/>
            <person name="Lara M."/>
            <person name="Lee W."/>
            <person name="Lennon N."/>
            <person name="Letendre F."/>
            <person name="LeVine R."/>
            <person name="Lipovsky A."/>
            <person name="Liu X."/>
            <person name="Liu J."/>
            <person name="Liu S."/>
            <person name="Lokyitsang T."/>
            <person name="Lokyitsang Y."/>
            <person name="Lubonja R."/>
            <person name="Lui A."/>
            <person name="MacDonald P."/>
            <person name="Magnisalis V."/>
            <person name="Maru K."/>
            <person name="Matthews C."/>
            <person name="McCusker W."/>
            <person name="McDonough S."/>
            <person name="Mehta T."/>
            <person name="Meldrim J."/>
            <person name="Meneus L."/>
            <person name="Mihai O."/>
            <person name="Mihalev A."/>
            <person name="Mihova T."/>
            <person name="Mittelman R."/>
            <person name="Mlenga V."/>
            <person name="Montmayeur A."/>
            <person name="Mulrain L."/>
            <person name="Navidi A."/>
            <person name="Naylor J."/>
            <person name="Negash T."/>
            <person name="Nguyen T."/>
            <person name="Nguyen N."/>
            <person name="Nicol R."/>
            <person name="Norbu C."/>
            <person name="Norbu N."/>
            <person name="Novod N."/>
            <person name="O'Neill B."/>
            <person name="Osman S."/>
            <person name="Markiewicz E."/>
            <person name="Oyono O.L."/>
            <person name="Patti C."/>
            <person name="Phunkhang P."/>
            <person name="Pierre F."/>
            <person name="Priest M."/>
            <person name="Raghuraman S."/>
            <person name="Rege F."/>
            <person name="Reyes R."/>
            <person name="Rise C."/>
            <person name="Rogov P."/>
            <person name="Ross K."/>
            <person name="Ryan E."/>
            <person name="Settipalli S."/>
            <person name="Shea T."/>
            <person name="Sherpa N."/>
            <person name="Shi L."/>
            <person name="Shih D."/>
            <person name="Sparrow T."/>
            <person name="Spaulding J."/>
            <person name="Stalker J."/>
            <person name="Stange-Thomann N."/>
            <person name="Stavropoulos S."/>
            <person name="Stone C."/>
            <person name="Strader C."/>
            <person name="Tesfaye S."/>
            <person name="Thomson T."/>
            <person name="Thoulutsang Y."/>
            <person name="Thoulutsang D."/>
            <person name="Topham K."/>
            <person name="Topping I."/>
            <person name="Tsamla T."/>
            <person name="Vassiliev H."/>
            <person name="Vo A."/>
            <person name="Wangchuk T."/>
            <person name="Wangdi T."/>
            <person name="Weiand M."/>
            <person name="Wilkinson J."/>
            <person name="Wilson A."/>
            <person name="Yadav S."/>
            <person name="Young G."/>
            <person name="Yu Q."/>
            <person name="Zembek L."/>
            <person name="Zhong D."/>
            <person name="Zimmer A."/>
            <person name="Zwirko Z."/>
            <person name="Jaffe D.B."/>
            <person name="Alvarez P."/>
            <person name="Brockman W."/>
            <person name="Butler J."/>
            <person name="Chin C."/>
            <person name="Gnerre S."/>
            <person name="Grabherr M."/>
            <person name="Kleber M."/>
            <person name="Mauceli E."/>
            <person name="MacCallum I."/>
        </authorList>
    </citation>
    <scope>NUCLEOTIDE SEQUENCE [LARGE SCALE GENOMIC DNA]</scope>
    <source>
        <strain evidence="8">white501</strain>
    </source>
</reference>
<dbReference type="Proteomes" id="UP000000304">
    <property type="component" value="Unassembled WGS sequence"/>
</dbReference>
<comment type="subcellular location">
    <subcellularLocation>
        <location evidence="1 6">Cell membrane</location>
        <topology evidence="1 6">Multi-pass membrane protein</topology>
    </subcellularLocation>
</comment>
<evidence type="ECO:0000256" key="4">
    <source>
        <dbReference type="ARBA" id="ARBA00022989"/>
    </source>
</evidence>
<keyword evidence="8" id="KW-1185">Reference proteome</keyword>
<feature type="transmembrane region" description="Helical" evidence="6">
    <location>
        <begin position="247"/>
        <end position="270"/>
    </location>
</feature>
<evidence type="ECO:0000313" key="8">
    <source>
        <dbReference type="Proteomes" id="UP000000304"/>
    </source>
</evidence>
<comment type="function">
    <text evidence="6">Gustatory receptor which mediates acceptance or avoidance behavior, depending on its substrates.</text>
</comment>
<keyword evidence="5 6" id="KW-0472">Membrane</keyword>
<feature type="transmembrane region" description="Helical" evidence="6">
    <location>
        <begin position="290"/>
        <end position="312"/>
    </location>
</feature>
<sequence length="389" mass="45020">MVDLVKWSLLLSYYTGRFTGVLNFEMDFKTGRVRKTKRATISAAVANLVMLYLYSQILDRQLVAKVWIKTNTLQDTLFRFMMDVRMVCVFLSLASRWCLRRRFMWLFKSVCQIYLRHPDLVQYCRRSIVSKCFGATMFGVLQMTMILFVASNQLTVRLALRIFSIISITYTINVIITQYFIAMAIIRARYGTLAKELQSILAESASLVPNEGETFVTKCCHLADELEKIARAQSHLQTITERISTTYTVQIICLISTNYLNMVGNVYLMFSLSKYKALTASLPKLAILNTIAFVVFYYLDSWLNVFNVFYLIDSHNRMVKLLNQWTLVRPGMHPRLETAFENFTLSLARNPFKLTCFGLFNIDRLGAFAVCNSLIMHSILLILYDVQHF</sequence>
<dbReference type="InterPro" id="IPR013604">
    <property type="entry name" value="7TM_chemorcpt"/>
</dbReference>
<feature type="transmembrane region" description="Helical" evidence="6">
    <location>
        <begin position="132"/>
        <end position="150"/>
    </location>
</feature>
<keyword evidence="6" id="KW-0807">Transducer</keyword>
<dbReference type="Pfam" id="PF08395">
    <property type="entry name" value="7tm_7"/>
    <property type="match status" value="1"/>
</dbReference>
<gene>
    <name evidence="7" type="primary">Dsim\GD15204</name>
    <name evidence="7" type="ORF">Dsim_GD15204</name>
</gene>
<keyword evidence="3 6" id="KW-0812">Transmembrane</keyword>
<accession>B4NSP1</accession>
<comment type="similarity">
    <text evidence="6">Belongs to the insect chemoreceptor superfamily. Gustatory receptor (GR) family.</text>
</comment>
<dbReference type="HOGENOM" id="CLU_058694_0_0_1"/>
<dbReference type="OrthoDB" id="7856336at2759"/>
<evidence type="ECO:0000313" key="7">
    <source>
        <dbReference type="EMBL" id="EDX15619.1"/>
    </source>
</evidence>
<dbReference type="AlphaFoldDB" id="B4NSP1"/>
<feature type="transmembrane region" description="Helical" evidence="6">
    <location>
        <begin position="77"/>
        <end position="99"/>
    </location>
</feature>
<organism evidence="7 8">
    <name type="scientific">Drosophila simulans</name>
    <name type="common">Fruit fly</name>
    <dbReference type="NCBI Taxonomy" id="7240"/>
    <lineage>
        <taxon>Eukaryota</taxon>
        <taxon>Metazoa</taxon>
        <taxon>Ecdysozoa</taxon>
        <taxon>Arthropoda</taxon>
        <taxon>Hexapoda</taxon>
        <taxon>Insecta</taxon>
        <taxon>Pterygota</taxon>
        <taxon>Neoptera</taxon>
        <taxon>Endopterygota</taxon>
        <taxon>Diptera</taxon>
        <taxon>Brachycera</taxon>
        <taxon>Muscomorpha</taxon>
        <taxon>Ephydroidea</taxon>
        <taxon>Drosophilidae</taxon>
        <taxon>Drosophila</taxon>
        <taxon>Sophophora</taxon>
    </lineage>
</organism>
<dbReference type="PhylomeDB" id="B4NSP1"/>
<dbReference type="GO" id="GO:0005886">
    <property type="term" value="C:plasma membrane"/>
    <property type="evidence" value="ECO:0007669"/>
    <property type="project" value="UniProtKB-SubCell"/>
</dbReference>
<dbReference type="STRING" id="7240.B4NSP1"/>
<evidence type="ECO:0000256" key="5">
    <source>
        <dbReference type="ARBA" id="ARBA00023136"/>
    </source>
</evidence>
<dbReference type="GO" id="GO:0007165">
    <property type="term" value="P:signal transduction"/>
    <property type="evidence" value="ECO:0007669"/>
    <property type="project" value="UniProtKB-KW"/>
</dbReference>
<evidence type="ECO:0000256" key="6">
    <source>
        <dbReference type="RuleBase" id="RU363108"/>
    </source>
</evidence>
<dbReference type="OMA" id="HGHYLLM"/>
<protein>
    <recommendedName>
        <fullName evidence="6">Gustatory receptor</fullName>
    </recommendedName>
</protein>
<feature type="transmembrane region" description="Helical" evidence="6">
    <location>
        <begin position="39"/>
        <end position="57"/>
    </location>
</feature>
<evidence type="ECO:0000256" key="1">
    <source>
        <dbReference type="ARBA" id="ARBA00004651"/>
    </source>
</evidence>
<feature type="transmembrane region" description="Helical" evidence="6">
    <location>
        <begin position="162"/>
        <end position="186"/>
    </location>
</feature>
<evidence type="ECO:0000256" key="3">
    <source>
        <dbReference type="ARBA" id="ARBA00022692"/>
    </source>
</evidence>
<proteinExistence type="inferred from homology"/>
<dbReference type="GO" id="GO:0050909">
    <property type="term" value="P:sensory perception of taste"/>
    <property type="evidence" value="ECO:0007669"/>
    <property type="project" value="InterPro"/>
</dbReference>
<keyword evidence="2 6" id="KW-1003">Cell membrane</keyword>
<name>B4NSP1_DROSI</name>
<dbReference type="EMBL" id="CH982384">
    <property type="protein sequence ID" value="EDX15619.1"/>
    <property type="molecule type" value="Genomic_DNA"/>
</dbReference>